<evidence type="ECO:0000313" key="2">
    <source>
        <dbReference type="EMBL" id="OUO01482.1"/>
    </source>
</evidence>
<dbReference type="RefSeq" id="WP_087425920.1">
    <property type="nucleotide sequence ID" value="NZ_CABIZW010000001.1"/>
</dbReference>
<name>A0A1Y3YVU4_9BACE</name>
<comment type="caution">
    <text evidence="2">The sequence shown here is derived from an EMBL/GenBank/DDBJ whole genome shotgun (WGS) entry which is preliminary data.</text>
</comment>
<feature type="region of interest" description="Disordered" evidence="1">
    <location>
        <begin position="1"/>
        <end position="34"/>
    </location>
</feature>
<proteinExistence type="predicted"/>
<accession>A0A1Y3YVU4</accession>
<evidence type="ECO:0000313" key="3">
    <source>
        <dbReference type="Proteomes" id="UP000195386"/>
    </source>
</evidence>
<reference evidence="3" key="1">
    <citation type="submission" date="2017-04" db="EMBL/GenBank/DDBJ databases">
        <title>Function of individual gut microbiota members based on whole genome sequencing of pure cultures obtained from chicken caecum.</title>
        <authorList>
            <person name="Medvecky M."/>
            <person name="Cejkova D."/>
            <person name="Polansky O."/>
            <person name="Karasova D."/>
            <person name="Kubasova T."/>
            <person name="Cizek A."/>
            <person name="Rychlik I."/>
        </authorList>
    </citation>
    <scope>NUCLEOTIDE SEQUENCE [LARGE SCALE GENOMIC DNA]</scope>
    <source>
        <strain evidence="3">An43</strain>
    </source>
</reference>
<evidence type="ECO:0000256" key="1">
    <source>
        <dbReference type="SAM" id="MobiDB-lite"/>
    </source>
</evidence>
<dbReference type="Proteomes" id="UP000195386">
    <property type="component" value="Unassembled WGS sequence"/>
</dbReference>
<sequence>MNQEKKKKECDILNASISPEQPVNENEKETLPGQQIGLYGKADKKDVRQMVKILNPDKHSMESRG</sequence>
<organism evidence="2 3">
    <name type="scientific">Bacteroides clarus</name>
    <dbReference type="NCBI Taxonomy" id="626929"/>
    <lineage>
        <taxon>Bacteria</taxon>
        <taxon>Pseudomonadati</taxon>
        <taxon>Bacteroidota</taxon>
        <taxon>Bacteroidia</taxon>
        <taxon>Bacteroidales</taxon>
        <taxon>Bacteroidaceae</taxon>
        <taxon>Bacteroides</taxon>
    </lineage>
</organism>
<protein>
    <submittedName>
        <fullName evidence="2">Uncharacterized protein</fullName>
    </submittedName>
</protein>
<gene>
    <name evidence="2" type="ORF">B5F97_07490</name>
</gene>
<dbReference type="EMBL" id="NFII01000005">
    <property type="protein sequence ID" value="OUO01482.1"/>
    <property type="molecule type" value="Genomic_DNA"/>
</dbReference>
<dbReference type="GeneID" id="61677242"/>
<dbReference type="AlphaFoldDB" id="A0A1Y3YVU4"/>
<feature type="compositionally biased region" description="Basic and acidic residues" evidence="1">
    <location>
        <begin position="1"/>
        <end position="11"/>
    </location>
</feature>
<feature type="compositionally biased region" description="Polar residues" evidence="1">
    <location>
        <begin position="15"/>
        <end position="24"/>
    </location>
</feature>